<dbReference type="GO" id="GO:0004803">
    <property type="term" value="F:transposase activity"/>
    <property type="evidence" value="ECO:0007669"/>
    <property type="project" value="InterPro"/>
</dbReference>
<evidence type="ECO:0000256" key="1">
    <source>
        <dbReference type="SAM" id="MobiDB-lite"/>
    </source>
</evidence>
<dbReference type="InParanoid" id="A0A3G9J4M2"/>
<dbReference type="PANTHER" id="PTHR33360">
    <property type="entry name" value="TRANSPOSASE FOR INSERTION SEQUENCE ELEMENT IS200"/>
    <property type="match status" value="1"/>
</dbReference>
<evidence type="ECO:0000313" key="4">
    <source>
        <dbReference type="Proteomes" id="UP000268059"/>
    </source>
</evidence>
<accession>A0A3G9J4M2</accession>
<protein>
    <submittedName>
        <fullName evidence="3">IS200/IS605 family transposase</fullName>
    </submittedName>
</protein>
<evidence type="ECO:0000259" key="2">
    <source>
        <dbReference type="SMART" id="SM01321"/>
    </source>
</evidence>
<dbReference type="EMBL" id="AP019309">
    <property type="protein sequence ID" value="BBH26117.1"/>
    <property type="molecule type" value="Genomic_DNA"/>
</dbReference>
<dbReference type="AlphaFoldDB" id="A0A3G9J4M2"/>
<feature type="region of interest" description="Disordered" evidence="1">
    <location>
        <begin position="125"/>
        <end position="146"/>
    </location>
</feature>
<organism evidence="3 4">
    <name type="scientific">Intestinibaculum porci</name>
    <dbReference type="NCBI Taxonomy" id="2487118"/>
    <lineage>
        <taxon>Bacteria</taxon>
        <taxon>Bacillati</taxon>
        <taxon>Bacillota</taxon>
        <taxon>Erysipelotrichia</taxon>
        <taxon>Erysipelotrichales</taxon>
        <taxon>Erysipelotrichaceae</taxon>
        <taxon>Intestinibaculum</taxon>
    </lineage>
</organism>
<dbReference type="KEGG" id="ebm:SG0102_10510"/>
<proteinExistence type="predicted"/>
<name>A0A3G9J4M2_9FIRM</name>
<keyword evidence="4" id="KW-1185">Reference proteome</keyword>
<dbReference type="SUPFAM" id="SSF143422">
    <property type="entry name" value="Transposase IS200-like"/>
    <property type="match status" value="1"/>
</dbReference>
<feature type="domain" description="Transposase IS200-like" evidence="2">
    <location>
        <begin position="4"/>
        <end position="124"/>
    </location>
</feature>
<dbReference type="GO" id="GO:0006313">
    <property type="term" value="P:DNA transposition"/>
    <property type="evidence" value="ECO:0007669"/>
    <property type="project" value="InterPro"/>
</dbReference>
<dbReference type="InterPro" id="IPR002686">
    <property type="entry name" value="Transposase_17"/>
</dbReference>
<dbReference type="SMART" id="SM01321">
    <property type="entry name" value="Y1_Tnp"/>
    <property type="match status" value="1"/>
</dbReference>
<dbReference type="PANTHER" id="PTHR33360:SF2">
    <property type="entry name" value="TRANSPOSASE FOR INSERTION SEQUENCE ELEMENT IS200"/>
    <property type="match status" value="1"/>
</dbReference>
<gene>
    <name evidence="3" type="ORF">SG0102_10510</name>
</gene>
<dbReference type="InterPro" id="IPR036515">
    <property type="entry name" value="Transposase_17_sf"/>
</dbReference>
<feature type="compositionally biased region" description="Basic residues" evidence="1">
    <location>
        <begin position="135"/>
        <end position="146"/>
    </location>
</feature>
<evidence type="ECO:0000313" key="3">
    <source>
        <dbReference type="EMBL" id="BBH26117.1"/>
    </source>
</evidence>
<dbReference type="NCBIfam" id="NF033573">
    <property type="entry name" value="transpos_IS200"/>
    <property type="match status" value="1"/>
</dbReference>
<dbReference type="Gene3D" id="3.30.70.1290">
    <property type="entry name" value="Transposase IS200-like"/>
    <property type="match status" value="1"/>
</dbReference>
<dbReference type="Proteomes" id="UP000268059">
    <property type="component" value="Chromosome"/>
</dbReference>
<dbReference type="RefSeq" id="WP_125119023.1">
    <property type="nucleotide sequence ID" value="NZ_AP019309.1"/>
</dbReference>
<dbReference type="GO" id="GO:0003677">
    <property type="term" value="F:DNA binding"/>
    <property type="evidence" value="ECO:0007669"/>
    <property type="project" value="InterPro"/>
</dbReference>
<sequence length="146" mass="16785">MRSPKSLNYHIVFVTKYRRSCITEEIGNFLKEEIVRLIESMDGHVCEVEYHKDHVHILAELSPKHAISDQIGVIKGVTARNVKKRYGSQISKYLWKGQFWALSYFIATSGGVTLDVLKKYISEQRTGPSKGGWHDHKKKRHSSPCD</sequence>
<reference evidence="3 4" key="1">
    <citation type="submission" date="2018-11" db="EMBL/GenBank/DDBJ databases">
        <title>Novel Erysipelotrichaceae bacterium isolated from small intestine of a swine.</title>
        <authorList>
            <person name="Kim J.S."/>
            <person name="Choe H."/>
            <person name="Lee Y.R."/>
            <person name="Kim K.M."/>
            <person name="Park D.S."/>
        </authorList>
    </citation>
    <scope>NUCLEOTIDE SEQUENCE [LARGE SCALE GENOMIC DNA]</scope>
    <source>
        <strain evidence="3 4">SG0102</strain>
    </source>
</reference>
<dbReference type="Pfam" id="PF01797">
    <property type="entry name" value="Y1_Tnp"/>
    <property type="match status" value="1"/>
</dbReference>